<dbReference type="Proteomes" id="UP000809587">
    <property type="component" value="Unassembled WGS sequence"/>
</dbReference>
<gene>
    <name evidence="4" type="ORF">JQN84_19595</name>
</gene>
<dbReference type="Gene3D" id="1.10.1470.10">
    <property type="entry name" value="YjbJ"/>
    <property type="match status" value="1"/>
</dbReference>
<evidence type="ECO:0000313" key="5">
    <source>
        <dbReference type="Proteomes" id="UP000809587"/>
    </source>
</evidence>
<evidence type="ECO:0000313" key="4">
    <source>
        <dbReference type="EMBL" id="MBM7084720.1"/>
    </source>
</evidence>
<sequence>MSFTDKAKNKAQELTGAAKERLGDMTDNERMRAEGSTEQSEARARQAGEHVKDAGRDVRDAMR</sequence>
<dbReference type="RefSeq" id="WP_204959831.1">
    <property type="nucleotide sequence ID" value="NZ_JAFEUO010000005.1"/>
</dbReference>
<keyword evidence="5" id="KW-1185">Reference proteome</keyword>
<feature type="domain" description="CsbD-like" evidence="3">
    <location>
        <begin position="5"/>
        <end position="56"/>
    </location>
</feature>
<reference evidence="4 5" key="1">
    <citation type="submission" date="2021-02" db="EMBL/GenBank/DDBJ databases">
        <authorList>
            <person name="Lee D.-H."/>
        </authorList>
    </citation>
    <scope>NUCLEOTIDE SEQUENCE [LARGE SCALE GENOMIC DNA]</scope>
    <source>
        <strain evidence="4 5">MMS20-R2-29</strain>
    </source>
</reference>
<evidence type="ECO:0000256" key="2">
    <source>
        <dbReference type="SAM" id="MobiDB-lite"/>
    </source>
</evidence>
<dbReference type="EMBL" id="JAFEUO010000005">
    <property type="protein sequence ID" value="MBM7084720.1"/>
    <property type="molecule type" value="Genomic_DNA"/>
</dbReference>
<feature type="region of interest" description="Disordered" evidence="2">
    <location>
        <begin position="1"/>
        <end position="63"/>
    </location>
</feature>
<comment type="caution">
    <text evidence="4">The sequence shown here is derived from an EMBL/GenBank/DDBJ whole genome shotgun (WGS) entry which is preliminary data.</text>
</comment>
<protein>
    <submittedName>
        <fullName evidence="4">CsbD family protein</fullName>
    </submittedName>
</protein>
<feature type="compositionally biased region" description="Basic and acidic residues" evidence="2">
    <location>
        <begin position="18"/>
        <end position="63"/>
    </location>
</feature>
<dbReference type="InterPro" id="IPR008462">
    <property type="entry name" value="CsbD"/>
</dbReference>
<organism evidence="4 5">
    <name type="scientific">Micromonospora humidisoli</name>
    <dbReference type="NCBI Taxonomy" id="2807622"/>
    <lineage>
        <taxon>Bacteria</taxon>
        <taxon>Bacillati</taxon>
        <taxon>Actinomycetota</taxon>
        <taxon>Actinomycetes</taxon>
        <taxon>Micromonosporales</taxon>
        <taxon>Micromonosporaceae</taxon>
        <taxon>Micromonospora</taxon>
    </lineage>
</organism>
<feature type="compositionally biased region" description="Basic and acidic residues" evidence="2">
    <location>
        <begin position="1"/>
        <end position="11"/>
    </location>
</feature>
<proteinExistence type="inferred from homology"/>
<name>A0ABS2JDW6_9ACTN</name>
<evidence type="ECO:0000259" key="3">
    <source>
        <dbReference type="Pfam" id="PF05532"/>
    </source>
</evidence>
<comment type="similarity">
    <text evidence="1">Belongs to the UPF0337 (CsbD) family.</text>
</comment>
<dbReference type="Pfam" id="PF05532">
    <property type="entry name" value="CsbD"/>
    <property type="match status" value="1"/>
</dbReference>
<accession>A0ABS2JDW6</accession>
<evidence type="ECO:0000256" key="1">
    <source>
        <dbReference type="ARBA" id="ARBA00009129"/>
    </source>
</evidence>
<dbReference type="SUPFAM" id="SSF69047">
    <property type="entry name" value="Hypothetical protein YjbJ"/>
    <property type="match status" value="1"/>
</dbReference>
<dbReference type="InterPro" id="IPR036629">
    <property type="entry name" value="YjbJ_sf"/>
</dbReference>